<name>A0A212KJB8_9BACT</name>
<keyword evidence="1" id="KW-0812">Transmembrane</keyword>
<reference evidence="2" key="1">
    <citation type="submission" date="2016-04" db="EMBL/GenBank/DDBJ databases">
        <authorList>
            <person name="Evans L.H."/>
            <person name="Alamgir A."/>
            <person name="Owens N."/>
            <person name="Weber N.D."/>
            <person name="Virtaneva K."/>
            <person name="Barbian K."/>
            <person name="Babar A."/>
            <person name="Rosenke K."/>
        </authorList>
    </citation>
    <scope>NUCLEOTIDE SEQUENCE</scope>
    <source>
        <strain evidence="2">92-2</strain>
    </source>
</reference>
<keyword evidence="1" id="KW-1133">Transmembrane helix</keyword>
<sequence>MPSISSTTQRFFDQSIYAILEFFAFIMRHCLLWQVHPQYSPAFNLDAITQIDNHTVSTIILGITAAIIYPTWIFNLVVQLAVVFGHAGAASGSVCMLQDDSDNLLHWRNHA</sequence>
<accession>A0A212KJB8</accession>
<organism evidence="2">
    <name type="scientific">uncultured Desulfovibrio sp</name>
    <dbReference type="NCBI Taxonomy" id="167968"/>
    <lineage>
        <taxon>Bacteria</taxon>
        <taxon>Pseudomonadati</taxon>
        <taxon>Thermodesulfobacteriota</taxon>
        <taxon>Desulfovibrionia</taxon>
        <taxon>Desulfovibrionales</taxon>
        <taxon>Desulfovibrionaceae</taxon>
        <taxon>Desulfovibrio</taxon>
        <taxon>environmental samples</taxon>
    </lineage>
</organism>
<dbReference type="EMBL" id="FLUP01000002">
    <property type="protein sequence ID" value="SBW11826.1"/>
    <property type="molecule type" value="Genomic_DNA"/>
</dbReference>
<evidence type="ECO:0000313" key="2">
    <source>
        <dbReference type="EMBL" id="SBW11826.1"/>
    </source>
</evidence>
<feature type="transmembrane region" description="Helical" evidence="1">
    <location>
        <begin position="56"/>
        <end position="78"/>
    </location>
</feature>
<proteinExistence type="predicted"/>
<keyword evidence="1" id="KW-0472">Membrane</keyword>
<evidence type="ECO:0000256" key="1">
    <source>
        <dbReference type="SAM" id="Phobius"/>
    </source>
</evidence>
<dbReference type="AlphaFoldDB" id="A0A212KJB8"/>
<gene>
    <name evidence="2" type="ORF">KM92DES2_20202</name>
</gene>
<protein>
    <submittedName>
        <fullName evidence="2">Uncharacterized protein</fullName>
    </submittedName>
</protein>